<organism evidence="8 9">
    <name type="scientific">Acidipropionibacterium virtanenii</name>
    <dbReference type="NCBI Taxonomy" id="2057246"/>
    <lineage>
        <taxon>Bacteria</taxon>
        <taxon>Bacillati</taxon>
        <taxon>Actinomycetota</taxon>
        <taxon>Actinomycetes</taxon>
        <taxon>Propionibacteriales</taxon>
        <taxon>Propionibacteriaceae</taxon>
        <taxon>Acidipropionibacterium</taxon>
    </lineage>
</organism>
<evidence type="ECO:0000256" key="1">
    <source>
        <dbReference type="ARBA" id="ARBA00022722"/>
    </source>
</evidence>
<dbReference type="EMBL" id="CP025198">
    <property type="protein sequence ID" value="AXE37862.1"/>
    <property type="molecule type" value="Genomic_DNA"/>
</dbReference>
<comment type="similarity">
    <text evidence="6">Belongs to the Vsr family.</text>
</comment>
<evidence type="ECO:0000256" key="5">
    <source>
        <dbReference type="ARBA" id="ARBA00023204"/>
    </source>
</evidence>
<evidence type="ECO:0000256" key="2">
    <source>
        <dbReference type="ARBA" id="ARBA00022759"/>
    </source>
</evidence>
<evidence type="ECO:0000256" key="4">
    <source>
        <dbReference type="ARBA" id="ARBA00022801"/>
    </source>
</evidence>
<dbReference type="GO" id="GO:0006298">
    <property type="term" value="P:mismatch repair"/>
    <property type="evidence" value="ECO:0007669"/>
    <property type="project" value="InterPro"/>
</dbReference>
<protein>
    <submittedName>
        <fullName evidence="8">Very short patch repair protein</fullName>
        <ecNumber evidence="8">3.1.-.-</ecNumber>
    </submittedName>
</protein>
<sequence length="123" mass="14293">METQRRKDTAPEVALRKILFAEGLRYRVNYKVPGAPHRTIDIAFPGRRVAVFIDGCFWHGCPEHGVAPKHNSQWWATKLAKNRQRDIETTALLKSQGWTVLRFWEHEDLDEETARVKSVIANR</sequence>
<reference evidence="8 9" key="1">
    <citation type="submission" date="2017-12" db="EMBL/GenBank/DDBJ databases">
        <title>The whole genome sequence of the Acidipropionibacterium virtanenii sp. nov. type strain JS278.</title>
        <authorList>
            <person name="Laine P."/>
            <person name="Deptula P."/>
            <person name="Varmanen P."/>
            <person name="Auvinen P."/>
        </authorList>
    </citation>
    <scope>NUCLEOTIDE SEQUENCE [LARGE SCALE GENOMIC DNA]</scope>
    <source>
        <strain evidence="8 9">JS278</strain>
    </source>
</reference>
<evidence type="ECO:0000313" key="8">
    <source>
        <dbReference type="EMBL" id="AXE37862.1"/>
    </source>
</evidence>
<dbReference type="InterPro" id="IPR011335">
    <property type="entry name" value="Restrct_endonuc-II-like"/>
</dbReference>
<evidence type="ECO:0000256" key="6">
    <source>
        <dbReference type="ARBA" id="ARBA00029466"/>
    </source>
</evidence>
<keyword evidence="9" id="KW-1185">Reference proteome</keyword>
<keyword evidence="4 8" id="KW-0378">Hydrolase</keyword>
<dbReference type="InterPro" id="IPR004603">
    <property type="entry name" value="DNA_mismatch_endonuc_vsr"/>
</dbReference>
<dbReference type="NCBIfam" id="TIGR00632">
    <property type="entry name" value="vsr"/>
    <property type="match status" value="1"/>
</dbReference>
<gene>
    <name evidence="8" type="primary">vsr</name>
    <name evidence="8" type="ORF">JS278_00671</name>
</gene>
<dbReference type="InterPro" id="IPR007569">
    <property type="entry name" value="DUF559"/>
</dbReference>
<keyword evidence="2" id="KW-0255">Endonuclease</keyword>
<evidence type="ECO:0000313" key="9">
    <source>
        <dbReference type="Proteomes" id="UP000251995"/>
    </source>
</evidence>
<dbReference type="KEGG" id="acij:JS278_00671"/>
<dbReference type="Pfam" id="PF03852">
    <property type="entry name" value="Vsr"/>
    <property type="match status" value="1"/>
</dbReference>
<evidence type="ECO:0000256" key="3">
    <source>
        <dbReference type="ARBA" id="ARBA00022763"/>
    </source>
</evidence>
<keyword evidence="5" id="KW-0234">DNA repair</keyword>
<dbReference type="Pfam" id="PF04480">
    <property type="entry name" value="DUF559"/>
    <property type="match status" value="1"/>
</dbReference>
<dbReference type="RefSeq" id="WP_114043962.1">
    <property type="nucleotide sequence ID" value="NZ_CP025198.1"/>
</dbReference>
<dbReference type="Gene3D" id="3.40.960.10">
    <property type="entry name" value="VSR Endonuclease"/>
    <property type="match status" value="1"/>
</dbReference>
<dbReference type="Proteomes" id="UP000251995">
    <property type="component" value="Chromosome"/>
</dbReference>
<keyword evidence="3" id="KW-0227">DNA damage</keyword>
<accession>A0A344URG4</accession>
<proteinExistence type="inferred from homology"/>
<evidence type="ECO:0000259" key="7">
    <source>
        <dbReference type="Pfam" id="PF04480"/>
    </source>
</evidence>
<dbReference type="EC" id="3.1.-.-" evidence="8"/>
<dbReference type="CDD" id="cd00221">
    <property type="entry name" value="Vsr"/>
    <property type="match status" value="1"/>
</dbReference>
<dbReference type="AlphaFoldDB" id="A0A344URG4"/>
<keyword evidence="1" id="KW-0540">Nuclease</keyword>
<dbReference type="GO" id="GO:0004519">
    <property type="term" value="F:endonuclease activity"/>
    <property type="evidence" value="ECO:0007669"/>
    <property type="project" value="UniProtKB-KW"/>
</dbReference>
<dbReference type="SUPFAM" id="SSF52980">
    <property type="entry name" value="Restriction endonuclease-like"/>
    <property type="match status" value="1"/>
</dbReference>
<dbReference type="REBASE" id="237583">
    <property type="entry name" value="V.AviJS278ORF670P"/>
</dbReference>
<dbReference type="OrthoDB" id="9801520at2"/>
<name>A0A344URG4_9ACTN</name>
<dbReference type="GO" id="GO:0016787">
    <property type="term" value="F:hydrolase activity"/>
    <property type="evidence" value="ECO:0007669"/>
    <property type="project" value="UniProtKB-KW"/>
</dbReference>
<feature type="domain" description="DUF559" evidence="7">
    <location>
        <begin position="80"/>
        <end position="117"/>
    </location>
</feature>